<sequence length="46" mass="5198">MSAKGMNVVVDTVNDNDERFNTCLDLIIDHPVLFVGVTCSKEELEW</sequence>
<dbReference type="Gene3D" id="3.40.50.300">
    <property type="entry name" value="P-loop containing nucleotide triphosphate hydrolases"/>
    <property type="match status" value="1"/>
</dbReference>
<protein>
    <submittedName>
        <fullName evidence="1">Uncharacterized protein</fullName>
    </submittedName>
</protein>
<evidence type="ECO:0000313" key="2">
    <source>
        <dbReference type="Proteomes" id="UP001580346"/>
    </source>
</evidence>
<accession>A0ABV5APE6</accession>
<evidence type="ECO:0000313" key="1">
    <source>
        <dbReference type="EMBL" id="MFB5265269.1"/>
    </source>
</evidence>
<name>A0ABV5APE6_9BACL</name>
<dbReference type="EMBL" id="JBHHMI010000001">
    <property type="protein sequence ID" value="MFB5265269.1"/>
    <property type="molecule type" value="Genomic_DNA"/>
</dbReference>
<dbReference type="RefSeq" id="WP_375352507.1">
    <property type="nucleotide sequence ID" value="NZ_JBHHMI010000001.1"/>
</dbReference>
<dbReference type="Proteomes" id="UP001580346">
    <property type="component" value="Unassembled WGS sequence"/>
</dbReference>
<gene>
    <name evidence="1" type="ORF">ACE41H_00500</name>
</gene>
<reference evidence="1 2" key="1">
    <citation type="submission" date="2024-09" db="EMBL/GenBank/DDBJ databases">
        <title>Paenibacillus zeirhizospherea sp. nov., isolated from surface of the maize (Zea mays) roots in a horticulture field, Hungary.</title>
        <authorList>
            <person name="Marton D."/>
            <person name="Farkas M."/>
            <person name="Bedics A."/>
            <person name="Toth E."/>
            <person name="Tancsics A."/>
            <person name="Boka K."/>
            <person name="Maroti G."/>
            <person name="Kriszt B."/>
            <person name="Cserhati M."/>
        </authorList>
    </citation>
    <scope>NUCLEOTIDE SEQUENCE [LARGE SCALE GENOMIC DNA]</scope>
    <source>
        <strain evidence="1 2">KCTC 33519</strain>
    </source>
</reference>
<dbReference type="InterPro" id="IPR027417">
    <property type="entry name" value="P-loop_NTPase"/>
</dbReference>
<keyword evidence="2" id="KW-1185">Reference proteome</keyword>
<proteinExistence type="predicted"/>
<organism evidence="1 2">
    <name type="scientific">Paenibacillus enshidis</name>
    <dbReference type="NCBI Taxonomy" id="1458439"/>
    <lineage>
        <taxon>Bacteria</taxon>
        <taxon>Bacillati</taxon>
        <taxon>Bacillota</taxon>
        <taxon>Bacilli</taxon>
        <taxon>Bacillales</taxon>
        <taxon>Paenibacillaceae</taxon>
        <taxon>Paenibacillus</taxon>
    </lineage>
</organism>
<dbReference type="Pfam" id="PF07931">
    <property type="entry name" value="CPT"/>
    <property type="match status" value="1"/>
</dbReference>
<comment type="caution">
    <text evidence="1">The sequence shown here is derived from an EMBL/GenBank/DDBJ whole genome shotgun (WGS) entry which is preliminary data.</text>
</comment>